<evidence type="ECO:0000256" key="1">
    <source>
        <dbReference type="ARBA" id="ARBA00022527"/>
    </source>
</evidence>
<evidence type="ECO:0000259" key="3">
    <source>
        <dbReference type="Pfam" id="PF13581"/>
    </source>
</evidence>
<dbReference type="Gene3D" id="3.30.565.10">
    <property type="entry name" value="Histidine kinase-like ATPase, C-terminal domain"/>
    <property type="match status" value="1"/>
</dbReference>
<dbReference type="CDD" id="cd16936">
    <property type="entry name" value="HATPase_RsbW-like"/>
    <property type="match status" value="1"/>
</dbReference>
<gene>
    <name evidence="4" type="ORF">SAMN05421773_101428</name>
</gene>
<dbReference type="RefSeq" id="WP_093836849.1">
    <property type="nucleotide sequence ID" value="NZ_FOLM01000001.1"/>
</dbReference>
<feature type="region of interest" description="Disordered" evidence="2">
    <location>
        <begin position="1"/>
        <end position="22"/>
    </location>
</feature>
<sequence>MTTTAARPASIGAPGYSETMPCEPESARRARLLISAALNTWGIGNLVDTATLVVSELVGNSAQHTPCRLLRVTVSQPAPHRVKIAVTDKSRTVPDMASPADDAEEGRGLFLVDVLSVRWGYDRHRWGKTVWSELEVPTC</sequence>
<keyword evidence="1" id="KW-0723">Serine/threonine-protein kinase</keyword>
<evidence type="ECO:0000256" key="2">
    <source>
        <dbReference type="SAM" id="MobiDB-lite"/>
    </source>
</evidence>
<evidence type="ECO:0000313" key="4">
    <source>
        <dbReference type="EMBL" id="SFB89690.1"/>
    </source>
</evidence>
<reference evidence="4 5" key="1">
    <citation type="submission" date="2016-10" db="EMBL/GenBank/DDBJ databases">
        <authorList>
            <person name="de Groot N.N."/>
        </authorList>
    </citation>
    <scope>NUCLEOTIDE SEQUENCE [LARGE SCALE GENOMIC DNA]</scope>
    <source>
        <strain evidence="4 5">CGMCC 4.5739</strain>
    </source>
</reference>
<dbReference type="InterPro" id="IPR003594">
    <property type="entry name" value="HATPase_dom"/>
</dbReference>
<dbReference type="AlphaFoldDB" id="A0A1I1EXL9"/>
<dbReference type="OrthoDB" id="3476350at2"/>
<dbReference type="Pfam" id="PF13581">
    <property type="entry name" value="HATPase_c_2"/>
    <property type="match status" value="1"/>
</dbReference>
<dbReference type="Proteomes" id="UP000199207">
    <property type="component" value="Unassembled WGS sequence"/>
</dbReference>
<dbReference type="InterPro" id="IPR036890">
    <property type="entry name" value="HATPase_C_sf"/>
</dbReference>
<feature type="domain" description="Histidine kinase/HSP90-like ATPase" evidence="3">
    <location>
        <begin position="21"/>
        <end position="131"/>
    </location>
</feature>
<protein>
    <recommendedName>
        <fullName evidence="3">Histidine kinase/HSP90-like ATPase domain-containing protein</fullName>
    </recommendedName>
</protein>
<keyword evidence="1" id="KW-0808">Transferase</keyword>
<name>A0A1I1EXL9_9ACTN</name>
<organism evidence="4 5">
    <name type="scientific">Streptomyces aidingensis</name>
    <dbReference type="NCBI Taxonomy" id="910347"/>
    <lineage>
        <taxon>Bacteria</taxon>
        <taxon>Bacillati</taxon>
        <taxon>Actinomycetota</taxon>
        <taxon>Actinomycetes</taxon>
        <taxon>Kitasatosporales</taxon>
        <taxon>Streptomycetaceae</taxon>
        <taxon>Streptomyces</taxon>
    </lineage>
</organism>
<accession>A0A1I1EXL9</accession>
<dbReference type="GO" id="GO:0004674">
    <property type="term" value="F:protein serine/threonine kinase activity"/>
    <property type="evidence" value="ECO:0007669"/>
    <property type="project" value="UniProtKB-KW"/>
</dbReference>
<dbReference type="PANTHER" id="PTHR35526">
    <property type="entry name" value="ANTI-SIGMA-F FACTOR RSBW-RELATED"/>
    <property type="match status" value="1"/>
</dbReference>
<dbReference type="PANTHER" id="PTHR35526:SF3">
    <property type="entry name" value="ANTI-SIGMA-F FACTOR RSBW"/>
    <property type="match status" value="1"/>
</dbReference>
<dbReference type="EMBL" id="FOLM01000001">
    <property type="protein sequence ID" value="SFB89690.1"/>
    <property type="molecule type" value="Genomic_DNA"/>
</dbReference>
<proteinExistence type="predicted"/>
<evidence type="ECO:0000313" key="5">
    <source>
        <dbReference type="Proteomes" id="UP000199207"/>
    </source>
</evidence>
<keyword evidence="1" id="KW-0418">Kinase</keyword>
<dbReference type="STRING" id="910347.SAMN05421773_101428"/>
<dbReference type="InterPro" id="IPR050267">
    <property type="entry name" value="Anti-sigma-factor_SerPK"/>
</dbReference>
<dbReference type="SUPFAM" id="SSF55874">
    <property type="entry name" value="ATPase domain of HSP90 chaperone/DNA topoisomerase II/histidine kinase"/>
    <property type="match status" value="1"/>
</dbReference>
<keyword evidence="5" id="KW-1185">Reference proteome</keyword>